<evidence type="ECO:0000313" key="6">
    <source>
        <dbReference type="EMBL" id="KAK7279013.1"/>
    </source>
</evidence>
<dbReference type="GO" id="GO:0000166">
    <property type="term" value="F:nucleotide binding"/>
    <property type="evidence" value="ECO:0007669"/>
    <property type="project" value="UniProtKB-KW"/>
</dbReference>
<keyword evidence="7" id="KW-1185">Reference proteome</keyword>
<dbReference type="InterPro" id="IPR038005">
    <property type="entry name" value="RX-like_CC"/>
</dbReference>
<feature type="domain" description="Disease resistance N-terminal" evidence="5">
    <location>
        <begin position="5"/>
        <end position="92"/>
    </location>
</feature>
<dbReference type="Proteomes" id="UP001359559">
    <property type="component" value="Unassembled WGS sequence"/>
</dbReference>
<evidence type="ECO:0000256" key="2">
    <source>
        <dbReference type="ARBA" id="ARBA00022741"/>
    </source>
</evidence>
<comment type="caution">
    <text evidence="6">The sequence shown here is derived from an EMBL/GenBank/DDBJ whole genome shotgun (WGS) entry which is preliminary data.</text>
</comment>
<dbReference type="Gene3D" id="1.20.5.4130">
    <property type="match status" value="1"/>
</dbReference>
<gene>
    <name evidence="6" type="ORF">RJT34_24054</name>
</gene>
<reference evidence="6 7" key="1">
    <citation type="submission" date="2024-01" db="EMBL/GenBank/DDBJ databases">
        <title>The genomes of 5 underutilized Papilionoideae crops provide insights into root nodulation and disease resistance.</title>
        <authorList>
            <person name="Yuan L."/>
        </authorList>
    </citation>
    <scope>NUCLEOTIDE SEQUENCE [LARGE SCALE GENOMIC DNA]</scope>
    <source>
        <strain evidence="6">LY-2023</strain>
        <tissue evidence="6">Leaf</tissue>
    </source>
</reference>
<dbReference type="EMBL" id="JAYKXN010000006">
    <property type="protein sequence ID" value="KAK7279013.1"/>
    <property type="molecule type" value="Genomic_DNA"/>
</dbReference>
<organism evidence="6 7">
    <name type="scientific">Clitoria ternatea</name>
    <name type="common">Butterfly pea</name>
    <dbReference type="NCBI Taxonomy" id="43366"/>
    <lineage>
        <taxon>Eukaryota</taxon>
        <taxon>Viridiplantae</taxon>
        <taxon>Streptophyta</taxon>
        <taxon>Embryophyta</taxon>
        <taxon>Tracheophyta</taxon>
        <taxon>Spermatophyta</taxon>
        <taxon>Magnoliopsida</taxon>
        <taxon>eudicotyledons</taxon>
        <taxon>Gunneridae</taxon>
        <taxon>Pentapetalae</taxon>
        <taxon>rosids</taxon>
        <taxon>fabids</taxon>
        <taxon>Fabales</taxon>
        <taxon>Fabaceae</taxon>
        <taxon>Papilionoideae</taxon>
        <taxon>50 kb inversion clade</taxon>
        <taxon>NPAAA clade</taxon>
        <taxon>indigoferoid/millettioid clade</taxon>
        <taxon>Phaseoleae</taxon>
        <taxon>Clitoria</taxon>
    </lineage>
</organism>
<dbReference type="AlphaFoldDB" id="A0AAN9FTV3"/>
<evidence type="ECO:0000259" key="5">
    <source>
        <dbReference type="Pfam" id="PF18052"/>
    </source>
</evidence>
<dbReference type="InterPro" id="IPR041118">
    <property type="entry name" value="Rx_N"/>
</dbReference>
<protein>
    <recommendedName>
        <fullName evidence="5">Disease resistance N-terminal domain-containing protein</fullName>
    </recommendedName>
</protein>
<accession>A0AAN9FTV3</accession>
<keyword evidence="4" id="KW-0175">Coiled coil</keyword>
<dbReference type="CDD" id="cd14798">
    <property type="entry name" value="RX-CC_like"/>
    <property type="match status" value="1"/>
</dbReference>
<keyword evidence="3" id="KW-0611">Plant defense</keyword>
<sequence>MAEMAVSLAIDQLVPLLKKEAKLLKGIHKEFADIKDELESIQAFLKDAEKKCATEEENTNEGVKTWVKRVMESAFRIEDIIDDYVIYVRPQPRDPGWAATLTKIGHLIRTLMPRHRIASEIRDIKSSVLEIKSRRDRRPLEDPPCALCEDLFHFIGVKRPQDSNAVEIQIIRLHCYHIHLSVPHWYLSSQNEENI</sequence>
<dbReference type="Pfam" id="PF18052">
    <property type="entry name" value="Rx_N"/>
    <property type="match status" value="1"/>
</dbReference>
<name>A0AAN9FTV3_CLITE</name>
<evidence type="ECO:0000256" key="4">
    <source>
        <dbReference type="SAM" id="Coils"/>
    </source>
</evidence>
<dbReference type="PANTHER" id="PTHR19338:SF32">
    <property type="entry name" value="OS06G0287500 PROTEIN"/>
    <property type="match status" value="1"/>
</dbReference>
<keyword evidence="1" id="KW-0677">Repeat</keyword>
<evidence type="ECO:0000256" key="1">
    <source>
        <dbReference type="ARBA" id="ARBA00022737"/>
    </source>
</evidence>
<keyword evidence="2" id="KW-0547">Nucleotide-binding</keyword>
<evidence type="ECO:0000313" key="7">
    <source>
        <dbReference type="Proteomes" id="UP001359559"/>
    </source>
</evidence>
<dbReference type="PANTHER" id="PTHR19338">
    <property type="entry name" value="TRANSLOCASE OF INNER MITOCHONDRIAL MEMBRANE 13 HOMOLOG"/>
    <property type="match status" value="1"/>
</dbReference>
<proteinExistence type="predicted"/>
<evidence type="ECO:0000256" key="3">
    <source>
        <dbReference type="ARBA" id="ARBA00022821"/>
    </source>
</evidence>
<dbReference type="GO" id="GO:0006952">
    <property type="term" value="P:defense response"/>
    <property type="evidence" value="ECO:0007669"/>
    <property type="project" value="UniProtKB-KW"/>
</dbReference>
<feature type="coiled-coil region" evidence="4">
    <location>
        <begin position="31"/>
        <end position="58"/>
    </location>
</feature>